<keyword evidence="3" id="KW-1185">Reference proteome</keyword>
<reference evidence="2 3" key="1">
    <citation type="journal article" date="2018" name="Nat. Ecol. Evol.">
        <title>Shark genomes provide insights into elasmobranch evolution and the origin of vertebrates.</title>
        <authorList>
            <person name="Hara Y"/>
            <person name="Yamaguchi K"/>
            <person name="Onimaru K"/>
            <person name="Kadota M"/>
            <person name="Koyanagi M"/>
            <person name="Keeley SD"/>
            <person name="Tatsumi K"/>
            <person name="Tanaka K"/>
            <person name="Motone F"/>
            <person name="Kageyama Y"/>
            <person name="Nozu R"/>
            <person name="Adachi N"/>
            <person name="Nishimura O"/>
            <person name="Nakagawa R"/>
            <person name="Tanegashima C"/>
            <person name="Kiyatake I"/>
            <person name="Matsumoto R"/>
            <person name="Murakumo K"/>
            <person name="Nishida K"/>
            <person name="Terakita A"/>
            <person name="Kuratani S"/>
            <person name="Sato K"/>
            <person name="Hyodo S Kuraku.S."/>
        </authorList>
    </citation>
    <scope>NUCLEOTIDE SEQUENCE [LARGE SCALE GENOMIC DNA]</scope>
</reference>
<feature type="compositionally biased region" description="Low complexity" evidence="1">
    <location>
        <begin position="1"/>
        <end position="15"/>
    </location>
</feature>
<name>A0A401TDD0_CHIPU</name>
<comment type="caution">
    <text evidence="2">The sequence shown here is derived from an EMBL/GenBank/DDBJ whole genome shotgun (WGS) entry which is preliminary data.</text>
</comment>
<feature type="compositionally biased region" description="Basic and acidic residues" evidence="1">
    <location>
        <begin position="190"/>
        <end position="202"/>
    </location>
</feature>
<feature type="region of interest" description="Disordered" evidence="1">
    <location>
        <begin position="177"/>
        <end position="209"/>
    </location>
</feature>
<sequence length="209" mass="23172">SGSWESGSEAEADAWYSGNMEEFVTVDEVGEEEDRMMEVSETTEDICNIEPGNEDPVTTERTPYCDHHSDDHCRTSLEELRVMSPTLSPGNHQMKVESTSHLQIISSPTNETEQNLRSQFTQPESPVNCRNCETDQGLSDSASKGCLSPETPCTADPSDEADEKLQEECFSEKVLKTQGADQSVSGFRRSSVETDELKKETSEVFNKGT</sequence>
<protein>
    <submittedName>
        <fullName evidence="2">Uncharacterized protein</fullName>
    </submittedName>
</protein>
<feature type="region of interest" description="Disordered" evidence="1">
    <location>
        <begin position="108"/>
        <end position="165"/>
    </location>
</feature>
<accession>A0A401TDD0</accession>
<evidence type="ECO:0000313" key="2">
    <source>
        <dbReference type="EMBL" id="GCC40663.1"/>
    </source>
</evidence>
<dbReference type="EMBL" id="BEZZ01044124">
    <property type="protein sequence ID" value="GCC40663.1"/>
    <property type="molecule type" value="Genomic_DNA"/>
</dbReference>
<feature type="region of interest" description="Disordered" evidence="1">
    <location>
        <begin position="47"/>
        <end position="70"/>
    </location>
</feature>
<dbReference type="STRING" id="137246.A0A401TDD0"/>
<proteinExistence type="predicted"/>
<evidence type="ECO:0000256" key="1">
    <source>
        <dbReference type="SAM" id="MobiDB-lite"/>
    </source>
</evidence>
<feature type="region of interest" description="Disordered" evidence="1">
    <location>
        <begin position="1"/>
        <end position="22"/>
    </location>
</feature>
<gene>
    <name evidence="2" type="ORF">chiPu_0024688</name>
</gene>
<feature type="non-terminal residue" evidence="2">
    <location>
        <position position="1"/>
    </location>
</feature>
<dbReference type="AlphaFoldDB" id="A0A401TDD0"/>
<organism evidence="2 3">
    <name type="scientific">Chiloscyllium punctatum</name>
    <name type="common">Brownbanded bambooshark</name>
    <name type="synonym">Hemiscyllium punctatum</name>
    <dbReference type="NCBI Taxonomy" id="137246"/>
    <lineage>
        <taxon>Eukaryota</taxon>
        <taxon>Metazoa</taxon>
        <taxon>Chordata</taxon>
        <taxon>Craniata</taxon>
        <taxon>Vertebrata</taxon>
        <taxon>Chondrichthyes</taxon>
        <taxon>Elasmobranchii</taxon>
        <taxon>Galeomorphii</taxon>
        <taxon>Galeoidea</taxon>
        <taxon>Orectolobiformes</taxon>
        <taxon>Hemiscylliidae</taxon>
        <taxon>Chiloscyllium</taxon>
    </lineage>
</organism>
<feature type="compositionally biased region" description="Polar residues" evidence="1">
    <location>
        <begin position="108"/>
        <end position="125"/>
    </location>
</feature>
<evidence type="ECO:0000313" key="3">
    <source>
        <dbReference type="Proteomes" id="UP000287033"/>
    </source>
</evidence>
<dbReference type="Proteomes" id="UP000287033">
    <property type="component" value="Unassembled WGS sequence"/>
</dbReference>